<comment type="caution">
    <text evidence="10">The sequence shown here is derived from an EMBL/GenBank/DDBJ whole genome shotgun (WGS) entry which is preliminary data.</text>
</comment>
<dbReference type="InterPro" id="IPR029063">
    <property type="entry name" value="SAM-dependent_MTases_sf"/>
</dbReference>
<feature type="binding site" evidence="7 8">
    <location>
        <position position="10"/>
    </location>
    <ligand>
        <name>S-adenosyl-L-methionine</name>
        <dbReference type="ChEBI" id="CHEBI:59789"/>
    </ligand>
</feature>
<comment type="subcellular location">
    <subcellularLocation>
        <location evidence="7">Cytoplasm</location>
    </subcellularLocation>
</comment>
<dbReference type="PROSITE" id="PS51689">
    <property type="entry name" value="SAM_RNA_A_N6_MT"/>
    <property type="match status" value="1"/>
</dbReference>
<accession>A0A1G1ZJ90</accession>
<evidence type="ECO:0000256" key="3">
    <source>
        <dbReference type="ARBA" id="ARBA00022603"/>
    </source>
</evidence>
<keyword evidence="5 7" id="KW-0949">S-adenosyl-L-methionine</keyword>
<dbReference type="HAMAP" id="MF_00607">
    <property type="entry name" value="16SrRNA_methyltr_A"/>
    <property type="match status" value="1"/>
</dbReference>
<dbReference type="NCBIfam" id="TIGR00755">
    <property type="entry name" value="ksgA"/>
    <property type="match status" value="1"/>
</dbReference>
<evidence type="ECO:0000313" key="11">
    <source>
        <dbReference type="Proteomes" id="UP000177960"/>
    </source>
</evidence>
<evidence type="ECO:0000256" key="6">
    <source>
        <dbReference type="ARBA" id="ARBA00022884"/>
    </source>
</evidence>
<keyword evidence="1 7" id="KW-0963">Cytoplasm</keyword>
<gene>
    <name evidence="7" type="primary">rsmA</name>
    <name evidence="7" type="synonym">ksgA</name>
    <name evidence="10" type="ORF">A3B92_04235</name>
</gene>
<comment type="catalytic activity">
    <reaction evidence="7">
        <text>adenosine(1518)/adenosine(1519) in 16S rRNA + 4 S-adenosyl-L-methionine = N(6)-dimethyladenosine(1518)/N(6)-dimethyladenosine(1519) in 16S rRNA + 4 S-adenosyl-L-homocysteine + 4 H(+)</text>
        <dbReference type="Rhea" id="RHEA:19609"/>
        <dbReference type="Rhea" id="RHEA-COMP:10232"/>
        <dbReference type="Rhea" id="RHEA-COMP:10233"/>
        <dbReference type="ChEBI" id="CHEBI:15378"/>
        <dbReference type="ChEBI" id="CHEBI:57856"/>
        <dbReference type="ChEBI" id="CHEBI:59789"/>
        <dbReference type="ChEBI" id="CHEBI:74411"/>
        <dbReference type="ChEBI" id="CHEBI:74493"/>
        <dbReference type="EC" id="2.1.1.182"/>
    </reaction>
</comment>
<organism evidence="10 11">
    <name type="scientific">Candidatus Harrisonbacteria bacterium RIFCSPHIGHO2_02_FULL_42_16</name>
    <dbReference type="NCBI Taxonomy" id="1798404"/>
    <lineage>
        <taxon>Bacteria</taxon>
        <taxon>Candidatus Harrisoniibacteriota</taxon>
    </lineage>
</organism>
<keyword evidence="6 7" id="KW-0694">RNA-binding</keyword>
<sequence>MKQRLGQHFLINKSAIKKIVSALDLQNNDTVIEIGPGKGALTEPLITKLQNCKIAKLILIEKDPALVYKLKSLKNKIFPNLEIVGGDALKIIPELISNQQSAISNYKIVGNIPYYITGKLLRILGDLITQLPDCPITNIVLMLQKEVAERICAEPPRMNLLAAAVQFWAEPKILFSLKSGDFQPPPKVQSAVIKLTPKPYTLNPENYYKLIKILFKQPRKTLLNNLQNGLKIPKEKIRNELKKQEINPEIRPQNLRIKQIESLTNLFTSFSWL</sequence>
<dbReference type="Pfam" id="PF00398">
    <property type="entry name" value="RrnaAD"/>
    <property type="match status" value="1"/>
</dbReference>
<dbReference type="InterPro" id="IPR001737">
    <property type="entry name" value="KsgA/Erm"/>
</dbReference>
<dbReference type="GO" id="GO:0052908">
    <property type="term" value="F:16S rRNA (adenine(1518)-N(6)/adenine(1519)-N(6))-dimethyltransferase activity"/>
    <property type="evidence" value="ECO:0007669"/>
    <property type="project" value="UniProtKB-EC"/>
</dbReference>
<evidence type="ECO:0000256" key="4">
    <source>
        <dbReference type="ARBA" id="ARBA00022679"/>
    </source>
</evidence>
<dbReference type="GO" id="GO:0005829">
    <property type="term" value="C:cytosol"/>
    <property type="evidence" value="ECO:0007669"/>
    <property type="project" value="TreeGrafter"/>
</dbReference>
<evidence type="ECO:0000256" key="2">
    <source>
        <dbReference type="ARBA" id="ARBA00022552"/>
    </source>
</evidence>
<evidence type="ECO:0000256" key="5">
    <source>
        <dbReference type="ARBA" id="ARBA00022691"/>
    </source>
</evidence>
<dbReference type="SUPFAM" id="SSF53335">
    <property type="entry name" value="S-adenosyl-L-methionine-dependent methyltransferases"/>
    <property type="match status" value="1"/>
</dbReference>
<dbReference type="SMART" id="SM00650">
    <property type="entry name" value="rADc"/>
    <property type="match status" value="1"/>
</dbReference>
<evidence type="ECO:0000256" key="7">
    <source>
        <dbReference type="HAMAP-Rule" id="MF_00607"/>
    </source>
</evidence>
<dbReference type="PANTHER" id="PTHR11727">
    <property type="entry name" value="DIMETHYLADENOSINE TRANSFERASE"/>
    <property type="match status" value="1"/>
</dbReference>
<evidence type="ECO:0000256" key="1">
    <source>
        <dbReference type="ARBA" id="ARBA00022490"/>
    </source>
</evidence>
<evidence type="ECO:0000256" key="8">
    <source>
        <dbReference type="PROSITE-ProRule" id="PRU01026"/>
    </source>
</evidence>
<keyword evidence="2 7" id="KW-0698">rRNA processing</keyword>
<keyword evidence="3 7" id="KW-0489">Methyltransferase</keyword>
<evidence type="ECO:0000313" key="10">
    <source>
        <dbReference type="EMBL" id="OGY64010.1"/>
    </source>
</evidence>
<dbReference type="Gene3D" id="1.10.8.100">
    <property type="entry name" value="Ribosomal RNA adenine dimethylase-like, domain 2"/>
    <property type="match status" value="1"/>
</dbReference>
<dbReference type="PANTHER" id="PTHR11727:SF7">
    <property type="entry name" value="DIMETHYLADENOSINE TRANSFERASE-RELATED"/>
    <property type="match status" value="1"/>
</dbReference>
<dbReference type="GO" id="GO:0003723">
    <property type="term" value="F:RNA binding"/>
    <property type="evidence" value="ECO:0007669"/>
    <property type="project" value="UniProtKB-UniRule"/>
</dbReference>
<dbReference type="InterPro" id="IPR020598">
    <property type="entry name" value="rRNA_Ade_methylase_Trfase_N"/>
</dbReference>
<dbReference type="STRING" id="1798404.A3B92_04235"/>
<dbReference type="InterPro" id="IPR023165">
    <property type="entry name" value="rRNA_Ade_diMease-like_C"/>
</dbReference>
<evidence type="ECO:0000259" key="9">
    <source>
        <dbReference type="SMART" id="SM00650"/>
    </source>
</evidence>
<feature type="binding site" evidence="7 8">
    <location>
        <position position="8"/>
    </location>
    <ligand>
        <name>S-adenosyl-L-methionine</name>
        <dbReference type="ChEBI" id="CHEBI:59789"/>
    </ligand>
</feature>
<feature type="binding site" evidence="7 8">
    <location>
        <position position="87"/>
    </location>
    <ligand>
        <name>S-adenosyl-L-methionine</name>
        <dbReference type="ChEBI" id="CHEBI:59789"/>
    </ligand>
</feature>
<comment type="function">
    <text evidence="7">Specifically dimethylates two adjacent adenosines (A1518 and A1519) in the loop of a conserved hairpin near the 3'-end of 16S rRNA in the 30S particle. May play a critical role in biogenesis of 30S subunits.</text>
</comment>
<dbReference type="InterPro" id="IPR011530">
    <property type="entry name" value="rRNA_adenine_dimethylase"/>
</dbReference>
<feature type="binding site" evidence="7 8">
    <location>
        <position position="35"/>
    </location>
    <ligand>
        <name>S-adenosyl-L-methionine</name>
        <dbReference type="ChEBI" id="CHEBI:59789"/>
    </ligand>
</feature>
<protein>
    <recommendedName>
        <fullName evidence="7">Ribosomal RNA small subunit methyltransferase A</fullName>
        <ecNumber evidence="7">2.1.1.182</ecNumber>
    </recommendedName>
    <alternativeName>
        <fullName evidence="7">16S rRNA (adenine(1518)-N(6)/adenine(1519)-N(6))-dimethyltransferase</fullName>
    </alternativeName>
    <alternativeName>
        <fullName evidence="7">16S rRNA dimethyladenosine transferase</fullName>
    </alternativeName>
    <alternativeName>
        <fullName evidence="7">16S rRNA dimethylase</fullName>
    </alternativeName>
    <alternativeName>
        <fullName evidence="7">S-adenosylmethionine-6-N', N'-adenosyl(rRNA) dimethyltransferase</fullName>
    </alternativeName>
</protein>
<dbReference type="Proteomes" id="UP000177960">
    <property type="component" value="Unassembled WGS sequence"/>
</dbReference>
<feature type="binding site" evidence="7 8">
    <location>
        <position position="61"/>
    </location>
    <ligand>
        <name>S-adenosyl-L-methionine</name>
        <dbReference type="ChEBI" id="CHEBI:59789"/>
    </ligand>
</feature>
<dbReference type="EMBL" id="MHJG01000011">
    <property type="protein sequence ID" value="OGY64010.1"/>
    <property type="molecule type" value="Genomic_DNA"/>
</dbReference>
<dbReference type="Gene3D" id="3.40.50.150">
    <property type="entry name" value="Vaccinia Virus protein VP39"/>
    <property type="match status" value="1"/>
</dbReference>
<reference evidence="10 11" key="1">
    <citation type="journal article" date="2016" name="Nat. Commun.">
        <title>Thousands of microbial genomes shed light on interconnected biogeochemical processes in an aquifer system.</title>
        <authorList>
            <person name="Anantharaman K."/>
            <person name="Brown C.T."/>
            <person name="Hug L.A."/>
            <person name="Sharon I."/>
            <person name="Castelle C.J."/>
            <person name="Probst A.J."/>
            <person name="Thomas B.C."/>
            <person name="Singh A."/>
            <person name="Wilkins M.J."/>
            <person name="Karaoz U."/>
            <person name="Brodie E.L."/>
            <person name="Williams K.H."/>
            <person name="Hubbard S.S."/>
            <person name="Banfield J.F."/>
        </authorList>
    </citation>
    <scope>NUCLEOTIDE SEQUENCE [LARGE SCALE GENOMIC DNA]</scope>
</reference>
<comment type="similarity">
    <text evidence="7">Belongs to the class I-like SAM-binding methyltransferase superfamily. rRNA adenine N(6)-methyltransferase family. RsmA subfamily.</text>
</comment>
<dbReference type="AlphaFoldDB" id="A0A1G1ZJ90"/>
<dbReference type="EC" id="2.1.1.182" evidence="7"/>
<keyword evidence="4 7" id="KW-0808">Transferase</keyword>
<proteinExistence type="inferred from homology"/>
<feature type="domain" description="Ribosomal RNA adenine methylase transferase N-terminal" evidence="9">
    <location>
        <begin position="15"/>
        <end position="199"/>
    </location>
</feature>
<name>A0A1G1ZJ90_9BACT</name>
<feature type="binding site" evidence="7 8">
    <location>
        <position position="111"/>
    </location>
    <ligand>
        <name>S-adenosyl-L-methionine</name>
        <dbReference type="ChEBI" id="CHEBI:59789"/>
    </ligand>
</feature>